<accession>X6LZ02</accession>
<dbReference type="Proteomes" id="UP000023152">
    <property type="component" value="Unassembled WGS sequence"/>
</dbReference>
<proteinExistence type="predicted"/>
<gene>
    <name evidence="1" type="ORF">RFI_30540</name>
</gene>
<dbReference type="AlphaFoldDB" id="X6LZ02"/>
<dbReference type="EMBL" id="ASPP01026731">
    <property type="protein sequence ID" value="ETO06849.1"/>
    <property type="molecule type" value="Genomic_DNA"/>
</dbReference>
<organism evidence="1 2">
    <name type="scientific">Reticulomyxa filosa</name>
    <dbReference type="NCBI Taxonomy" id="46433"/>
    <lineage>
        <taxon>Eukaryota</taxon>
        <taxon>Sar</taxon>
        <taxon>Rhizaria</taxon>
        <taxon>Retaria</taxon>
        <taxon>Foraminifera</taxon>
        <taxon>Monothalamids</taxon>
        <taxon>Reticulomyxidae</taxon>
        <taxon>Reticulomyxa</taxon>
    </lineage>
</organism>
<sequence>MQGNSVTGKNQKHAKEIKILARLFSEVINKEELQRQIELHNGNIELVIKDIVRQLAGNEEYSESEAKADDLKNMEQVRICSSFITIMSVLLVQISESNKAKHLEKGKEKTEIEETKPGISLQGYCTNENCLVSKGKLLVWVNLGFDSIIFVSGKTLLNCPDCKRSTITSIVKAMFYNSEHSICASGDSIPVKDNNYQCPYSITSGLFYELKAKIRQHAKSIEDLRERSEYAMNSIEIKNFVTELQKYEITVVKPPSLKGNERLLEKIQADYGGDFNQADNPTKLQTAVAVMKKAE</sequence>
<name>X6LZ02_RETFI</name>
<comment type="caution">
    <text evidence="1">The sequence shown here is derived from an EMBL/GenBank/DDBJ whole genome shotgun (WGS) entry which is preliminary data.</text>
</comment>
<keyword evidence="2" id="KW-1185">Reference proteome</keyword>
<evidence type="ECO:0000313" key="1">
    <source>
        <dbReference type="EMBL" id="ETO06849.1"/>
    </source>
</evidence>
<reference evidence="1 2" key="1">
    <citation type="journal article" date="2013" name="Curr. Biol.">
        <title>The Genome of the Foraminiferan Reticulomyxa filosa.</title>
        <authorList>
            <person name="Glockner G."/>
            <person name="Hulsmann N."/>
            <person name="Schleicher M."/>
            <person name="Noegel A.A."/>
            <person name="Eichinger L."/>
            <person name="Gallinger C."/>
            <person name="Pawlowski J."/>
            <person name="Sierra R."/>
            <person name="Euteneuer U."/>
            <person name="Pillet L."/>
            <person name="Moustafa A."/>
            <person name="Platzer M."/>
            <person name="Groth M."/>
            <person name="Szafranski K."/>
            <person name="Schliwa M."/>
        </authorList>
    </citation>
    <scope>NUCLEOTIDE SEQUENCE [LARGE SCALE GENOMIC DNA]</scope>
</reference>
<protein>
    <submittedName>
        <fullName evidence="1">Uncharacterized protein</fullName>
    </submittedName>
</protein>
<evidence type="ECO:0000313" key="2">
    <source>
        <dbReference type="Proteomes" id="UP000023152"/>
    </source>
</evidence>